<evidence type="ECO:0000313" key="2">
    <source>
        <dbReference type="EMBL" id="TNN56081.1"/>
    </source>
</evidence>
<comment type="caution">
    <text evidence="2">The sequence shown here is derived from an EMBL/GenBank/DDBJ whole genome shotgun (WGS) entry which is preliminary data.</text>
</comment>
<gene>
    <name evidence="2" type="ORF">EYF80_033712</name>
</gene>
<proteinExistence type="predicted"/>
<feature type="region of interest" description="Disordered" evidence="1">
    <location>
        <begin position="42"/>
        <end position="73"/>
    </location>
</feature>
<dbReference type="Proteomes" id="UP000314294">
    <property type="component" value="Unassembled WGS sequence"/>
</dbReference>
<name>A0A4Z2GS05_9TELE</name>
<organism evidence="2 3">
    <name type="scientific">Liparis tanakae</name>
    <name type="common">Tanaka's snailfish</name>
    <dbReference type="NCBI Taxonomy" id="230148"/>
    <lineage>
        <taxon>Eukaryota</taxon>
        <taxon>Metazoa</taxon>
        <taxon>Chordata</taxon>
        <taxon>Craniata</taxon>
        <taxon>Vertebrata</taxon>
        <taxon>Euteleostomi</taxon>
        <taxon>Actinopterygii</taxon>
        <taxon>Neopterygii</taxon>
        <taxon>Teleostei</taxon>
        <taxon>Neoteleostei</taxon>
        <taxon>Acanthomorphata</taxon>
        <taxon>Eupercaria</taxon>
        <taxon>Perciformes</taxon>
        <taxon>Cottioidei</taxon>
        <taxon>Cottales</taxon>
        <taxon>Liparidae</taxon>
        <taxon>Liparis</taxon>
    </lineage>
</organism>
<dbReference type="EMBL" id="SRLO01000437">
    <property type="protein sequence ID" value="TNN56081.1"/>
    <property type="molecule type" value="Genomic_DNA"/>
</dbReference>
<protein>
    <submittedName>
        <fullName evidence="2">Uncharacterized protein</fullName>
    </submittedName>
</protein>
<keyword evidence="3" id="KW-1185">Reference proteome</keyword>
<evidence type="ECO:0000256" key="1">
    <source>
        <dbReference type="SAM" id="MobiDB-lite"/>
    </source>
</evidence>
<sequence>MCSSSPLQAAVGGRIRAAGLVFDTCGTEERGEIERAAPSNTFSSASLGRDAGQMAVQDKSTLTEHKKKEKKTSSVNIVCCCLYRFVHFVEFRLKIRGKLQISSRGVNTPRLGVKWTDSP</sequence>
<accession>A0A4Z2GS05</accession>
<dbReference type="AlphaFoldDB" id="A0A4Z2GS05"/>
<reference evidence="2 3" key="1">
    <citation type="submission" date="2019-03" db="EMBL/GenBank/DDBJ databases">
        <title>First draft genome of Liparis tanakae, snailfish: a comprehensive survey of snailfish specific genes.</title>
        <authorList>
            <person name="Kim W."/>
            <person name="Song I."/>
            <person name="Jeong J.-H."/>
            <person name="Kim D."/>
            <person name="Kim S."/>
            <person name="Ryu S."/>
            <person name="Song J.Y."/>
            <person name="Lee S.K."/>
        </authorList>
    </citation>
    <scope>NUCLEOTIDE SEQUENCE [LARGE SCALE GENOMIC DNA]</scope>
    <source>
        <tissue evidence="2">Muscle</tissue>
    </source>
</reference>
<evidence type="ECO:0000313" key="3">
    <source>
        <dbReference type="Proteomes" id="UP000314294"/>
    </source>
</evidence>